<gene>
    <name evidence="6" type="ORF">CCMP2556_LOCUS40608</name>
</gene>
<comment type="subcellular location">
    <subcellularLocation>
        <location evidence="1">Membrane</location>
        <topology evidence="1">Multi-pass membrane protein</topology>
    </subcellularLocation>
</comment>
<evidence type="ECO:0000313" key="6">
    <source>
        <dbReference type="EMBL" id="CAK9083257.1"/>
    </source>
</evidence>
<evidence type="ECO:0000313" key="7">
    <source>
        <dbReference type="Proteomes" id="UP001642484"/>
    </source>
</evidence>
<keyword evidence="2 5" id="KW-0812">Transmembrane</keyword>
<evidence type="ECO:0000256" key="1">
    <source>
        <dbReference type="ARBA" id="ARBA00004141"/>
    </source>
</evidence>
<dbReference type="PANTHER" id="PTHR31652">
    <property type="entry name" value="LIMR FAMILY PROTEIN DDB_G0283707-RELATED"/>
    <property type="match status" value="1"/>
</dbReference>
<evidence type="ECO:0000256" key="5">
    <source>
        <dbReference type="SAM" id="Phobius"/>
    </source>
</evidence>
<reference evidence="6 7" key="1">
    <citation type="submission" date="2024-02" db="EMBL/GenBank/DDBJ databases">
        <authorList>
            <person name="Chen Y."/>
            <person name="Shah S."/>
            <person name="Dougan E. K."/>
            <person name="Thang M."/>
            <person name="Chan C."/>
        </authorList>
    </citation>
    <scope>NUCLEOTIDE SEQUENCE [LARGE SCALE GENOMIC DNA]</scope>
</reference>
<name>A0ABP0Q5I6_9DINO</name>
<feature type="transmembrane region" description="Helical" evidence="5">
    <location>
        <begin position="178"/>
        <end position="202"/>
    </location>
</feature>
<evidence type="ECO:0000256" key="2">
    <source>
        <dbReference type="ARBA" id="ARBA00022692"/>
    </source>
</evidence>
<dbReference type="Pfam" id="PF04791">
    <property type="entry name" value="LMBR1"/>
    <property type="match status" value="2"/>
</dbReference>
<comment type="caution">
    <text evidence="6">The sequence shown here is derived from an EMBL/GenBank/DDBJ whole genome shotgun (WGS) entry which is preliminary data.</text>
</comment>
<feature type="transmembrane region" description="Helical" evidence="5">
    <location>
        <begin position="78"/>
        <end position="102"/>
    </location>
</feature>
<evidence type="ECO:0000256" key="3">
    <source>
        <dbReference type="ARBA" id="ARBA00022989"/>
    </source>
</evidence>
<feature type="transmembrane region" description="Helical" evidence="5">
    <location>
        <begin position="362"/>
        <end position="383"/>
    </location>
</feature>
<dbReference type="PANTHER" id="PTHR31652:SF0">
    <property type="entry name" value="LIMR FAMILY PROTEIN DDB_G0283707-RELATED"/>
    <property type="match status" value="1"/>
</dbReference>
<evidence type="ECO:0000256" key="4">
    <source>
        <dbReference type="ARBA" id="ARBA00023136"/>
    </source>
</evidence>
<keyword evidence="3 5" id="KW-1133">Transmembrane helix</keyword>
<organism evidence="6 7">
    <name type="scientific">Durusdinium trenchii</name>
    <dbReference type="NCBI Taxonomy" id="1381693"/>
    <lineage>
        <taxon>Eukaryota</taxon>
        <taxon>Sar</taxon>
        <taxon>Alveolata</taxon>
        <taxon>Dinophyceae</taxon>
        <taxon>Suessiales</taxon>
        <taxon>Symbiodiniaceae</taxon>
        <taxon>Durusdinium</taxon>
    </lineage>
</organism>
<feature type="transmembrane region" description="Helical" evidence="5">
    <location>
        <begin position="114"/>
        <end position="137"/>
    </location>
</feature>
<dbReference type="EMBL" id="CAXAMN010024028">
    <property type="protein sequence ID" value="CAK9083257.1"/>
    <property type="molecule type" value="Genomic_DNA"/>
</dbReference>
<feature type="transmembrane region" description="Helical" evidence="5">
    <location>
        <begin position="38"/>
        <end position="58"/>
    </location>
</feature>
<feature type="transmembrane region" description="Helical" evidence="5">
    <location>
        <begin position="6"/>
        <end position="26"/>
    </location>
</feature>
<feature type="transmembrane region" description="Helical" evidence="5">
    <location>
        <begin position="309"/>
        <end position="342"/>
    </location>
</feature>
<keyword evidence="4 5" id="KW-0472">Membrane</keyword>
<protein>
    <submittedName>
        <fullName evidence="6">Uncharacterized protein</fullName>
    </submittedName>
</protein>
<proteinExistence type="predicted"/>
<dbReference type="InterPro" id="IPR006876">
    <property type="entry name" value="LMBR1-like_membr_prot"/>
</dbReference>
<feature type="transmembrane region" description="Helical" evidence="5">
    <location>
        <begin position="412"/>
        <end position="430"/>
    </location>
</feature>
<dbReference type="Proteomes" id="UP001642484">
    <property type="component" value="Unassembled WGS sequence"/>
</dbReference>
<feature type="transmembrane region" description="Helical" evidence="5">
    <location>
        <begin position="464"/>
        <end position="483"/>
    </location>
</feature>
<sequence length="513" mass="57748">MDVFLLIFILAILGLSIVTNTRLLIYYQQPEDAGLNSILCKVIIVSSLTLAWMLNLLLPIDVRNSRPTTGFLDMQALWSAAFITLAVFIVLVVPTAMFYYEVEGDEFVKRKRRYVMCSLLMTLIFSAAILAISFPFLSQAAIPVVSYVCEEWQTGEETGRANVCGDGKATEIEVQVGFQIYVVSVLCFLGWFFLSIFGGIGLSAAPLDMILSFVDRPRPITEATYRQRKRMVGLAAGVLLQRAEELQNRDDAGAENAKGKRRFSWSSWQAGREQRQVRTDYNRFKCDVLLLEEEFEKLQVSKYQKGESLLVAVLKLCCGIIFALLSLAWILQIIICVLVPQITGEAGPPFLNSLFTAFEQSGLYPLGVALYACFNFYMLICVVKGCTKFGMRVAFFISIHPMRAQNTPLNSILFNVEMLLISTAAMVQFSQTTFSDYARLTEADVIFSAQIQRLRFYRFFFENHIFIITMLSVFLIAFIFFLVRPRDQGSITFSAPDQKLVSLADAAKAGDKC</sequence>
<keyword evidence="7" id="KW-1185">Reference proteome</keyword>
<accession>A0ABP0Q5I6</accession>